<name>A0A1I2PKZ9_9FIRM</name>
<dbReference type="AlphaFoldDB" id="A0A1I2PKZ9"/>
<dbReference type="STRING" id="341036.SAMN05660649_00934"/>
<sequence>MRVAIFTDTFVPQVNGVAQVVAKFVAYLKQNNIANVIFAPNYGRRSTYINNYNVFTVPCINFPLYPECKLAFPGLSAIRQQLEEFSPDIIHLMTPFSIGLCGLKMATKTGIPFVASFHTDFPGYLNYYRLSIFEGLAWQYLRWFHNRCGANFCPSEDTSKLLKINNINNVKIWGNGVDITLFNPARYSNIVRRKYVPEDKIAFLYVGRLAPEKNLTLLFNAFQRVYQKYPNAHLVITGDGPSYHELKQKAPQGVTFTGYLTGAFLAEIYASCDAFVFPSTTETYGLVILEAMASGLPVVAAYAGGIKENLIHNYNGLACVPQDEEDLSLKMELMLRDQKLRSRLAKNAVYYAAQKSWDHVFNELLENYYAINSVPGNKILSYQ</sequence>
<dbReference type="SUPFAM" id="SSF53756">
    <property type="entry name" value="UDP-Glycosyltransferase/glycogen phosphorylase"/>
    <property type="match status" value="1"/>
</dbReference>
<organism evidence="3 4">
    <name type="scientific">Desulfotruncus arcticus DSM 17038</name>
    <dbReference type="NCBI Taxonomy" id="1121424"/>
    <lineage>
        <taxon>Bacteria</taxon>
        <taxon>Bacillati</taxon>
        <taxon>Bacillota</taxon>
        <taxon>Clostridia</taxon>
        <taxon>Eubacteriales</taxon>
        <taxon>Desulfallaceae</taxon>
        <taxon>Desulfotruncus</taxon>
    </lineage>
</organism>
<feature type="domain" description="Glycosyl transferase family 1" evidence="1">
    <location>
        <begin position="196"/>
        <end position="348"/>
    </location>
</feature>
<proteinExistence type="predicted"/>
<feature type="domain" description="Glycosyltransferase subfamily 4-like N-terminal" evidence="2">
    <location>
        <begin position="14"/>
        <end position="180"/>
    </location>
</feature>
<dbReference type="InterPro" id="IPR028098">
    <property type="entry name" value="Glyco_trans_4-like_N"/>
</dbReference>
<dbReference type="GO" id="GO:0016758">
    <property type="term" value="F:hexosyltransferase activity"/>
    <property type="evidence" value="ECO:0007669"/>
    <property type="project" value="TreeGrafter"/>
</dbReference>
<dbReference type="PANTHER" id="PTHR45947:SF3">
    <property type="entry name" value="SULFOQUINOVOSYL TRANSFERASE SQD2"/>
    <property type="match status" value="1"/>
</dbReference>
<evidence type="ECO:0000259" key="2">
    <source>
        <dbReference type="Pfam" id="PF13439"/>
    </source>
</evidence>
<reference evidence="4" key="1">
    <citation type="submission" date="2016-10" db="EMBL/GenBank/DDBJ databases">
        <authorList>
            <person name="Varghese N."/>
            <person name="Submissions S."/>
        </authorList>
    </citation>
    <scope>NUCLEOTIDE SEQUENCE [LARGE SCALE GENOMIC DNA]</scope>
    <source>
        <strain evidence="4">DSM 17038</strain>
    </source>
</reference>
<dbReference type="OrthoDB" id="9802525at2"/>
<dbReference type="Pfam" id="PF00534">
    <property type="entry name" value="Glycos_transf_1"/>
    <property type="match status" value="1"/>
</dbReference>
<gene>
    <name evidence="3" type="ORF">SAMN05660649_00934</name>
</gene>
<dbReference type="InterPro" id="IPR001296">
    <property type="entry name" value="Glyco_trans_1"/>
</dbReference>
<evidence type="ECO:0000313" key="3">
    <source>
        <dbReference type="EMBL" id="SFG16230.1"/>
    </source>
</evidence>
<dbReference type="Proteomes" id="UP000199337">
    <property type="component" value="Unassembled WGS sequence"/>
</dbReference>
<accession>A0A1I2PKZ9</accession>
<dbReference type="CDD" id="cd03814">
    <property type="entry name" value="GT4-like"/>
    <property type="match status" value="1"/>
</dbReference>
<evidence type="ECO:0000259" key="1">
    <source>
        <dbReference type="Pfam" id="PF00534"/>
    </source>
</evidence>
<dbReference type="InterPro" id="IPR050194">
    <property type="entry name" value="Glycosyltransferase_grp1"/>
</dbReference>
<dbReference type="RefSeq" id="WP_092469150.1">
    <property type="nucleotide sequence ID" value="NZ_FOOX01000002.1"/>
</dbReference>
<evidence type="ECO:0000313" key="4">
    <source>
        <dbReference type="Proteomes" id="UP000199337"/>
    </source>
</evidence>
<dbReference type="PANTHER" id="PTHR45947">
    <property type="entry name" value="SULFOQUINOVOSYL TRANSFERASE SQD2"/>
    <property type="match status" value="1"/>
</dbReference>
<protein>
    <submittedName>
        <fullName evidence="3">Glycosyltransferase involved in cell wall bisynthesis</fullName>
    </submittedName>
</protein>
<keyword evidence="4" id="KW-1185">Reference proteome</keyword>
<dbReference type="Gene3D" id="3.40.50.2000">
    <property type="entry name" value="Glycogen Phosphorylase B"/>
    <property type="match status" value="2"/>
</dbReference>
<dbReference type="Pfam" id="PF13439">
    <property type="entry name" value="Glyco_transf_4"/>
    <property type="match status" value="1"/>
</dbReference>
<keyword evidence="3" id="KW-0808">Transferase</keyword>
<dbReference type="EMBL" id="FOOX01000002">
    <property type="protein sequence ID" value="SFG16230.1"/>
    <property type="molecule type" value="Genomic_DNA"/>
</dbReference>